<evidence type="ECO:0000313" key="3">
    <source>
        <dbReference type="Proteomes" id="UP001497482"/>
    </source>
</evidence>
<dbReference type="PANTHER" id="PTHR34098:SF1">
    <property type="entry name" value="F-BOX ONLY PROTEIN 47"/>
    <property type="match status" value="1"/>
</dbReference>
<dbReference type="InterPro" id="IPR038946">
    <property type="entry name" value="FBXO47"/>
</dbReference>
<dbReference type="Pfam" id="PF24467">
    <property type="entry name" value="ARM_FBXO47"/>
    <property type="match status" value="1"/>
</dbReference>
<dbReference type="EMBL" id="OZ035837">
    <property type="protein sequence ID" value="CAL1582819.1"/>
    <property type="molecule type" value="Genomic_DNA"/>
</dbReference>
<dbReference type="PANTHER" id="PTHR34098">
    <property type="entry name" value="F-BOX ONLY PROTEIN 47"/>
    <property type="match status" value="1"/>
</dbReference>
<gene>
    <name evidence="2" type="ORF">KC01_LOCUS13362</name>
</gene>
<keyword evidence="3" id="KW-1185">Reference proteome</keyword>
<dbReference type="InterPro" id="IPR056622">
    <property type="entry name" value="ARM_FBXO47"/>
</dbReference>
<name>A0AAV2K5V7_KNICA</name>
<evidence type="ECO:0000313" key="2">
    <source>
        <dbReference type="EMBL" id="CAL1582819.1"/>
    </source>
</evidence>
<organism evidence="2 3">
    <name type="scientific">Knipowitschia caucasica</name>
    <name type="common">Caucasian dwarf goby</name>
    <name type="synonym">Pomatoschistus caucasicus</name>
    <dbReference type="NCBI Taxonomy" id="637954"/>
    <lineage>
        <taxon>Eukaryota</taxon>
        <taxon>Metazoa</taxon>
        <taxon>Chordata</taxon>
        <taxon>Craniata</taxon>
        <taxon>Vertebrata</taxon>
        <taxon>Euteleostomi</taxon>
        <taxon>Actinopterygii</taxon>
        <taxon>Neopterygii</taxon>
        <taxon>Teleostei</taxon>
        <taxon>Neoteleostei</taxon>
        <taxon>Acanthomorphata</taxon>
        <taxon>Gobiaria</taxon>
        <taxon>Gobiiformes</taxon>
        <taxon>Gobioidei</taxon>
        <taxon>Gobiidae</taxon>
        <taxon>Gobiinae</taxon>
        <taxon>Knipowitschia</taxon>
    </lineage>
</organism>
<reference evidence="2 3" key="1">
    <citation type="submission" date="2024-04" db="EMBL/GenBank/DDBJ databases">
        <authorList>
            <person name="Waldvogel A.-M."/>
            <person name="Schoenle A."/>
        </authorList>
    </citation>
    <scope>NUCLEOTIDE SEQUENCE [LARGE SCALE GENOMIC DNA]</scope>
</reference>
<accession>A0AAV2K5V7</accession>
<feature type="domain" description="FBXO47 ARM repeats region" evidence="1">
    <location>
        <begin position="167"/>
        <end position="358"/>
    </location>
</feature>
<protein>
    <recommendedName>
        <fullName evidence="1">FBXO47 ARM repeats region domain-containing protein</fullName>
    </recommendedName>
</protein>
<dbReference type="Proteomes" id="UP001497482">
    <property type="component" value="Chromosome 15"/>
</dbReference>
<dbReference type="AlphaFoldDB" id="A0AAV2K5V7"/>
<proteinExistence type="predicted"/>
<sequence length="419" mass="48273">MQTRSQNSSCSRDSLFHRLPSEVVDIILGKLSVLELSVFGMTSKETTSYVVNYISTQKWTNKEITKEFHHPTYQEQQATIGHYKALGLLFKRCTLLLPTKDRLKFIFSRFSEIPCFMLEHCFVQDCLGFACLGGFLQTLIAGWDELECRRVFNFLCDLTNILPKTDTVIHSKPGAHCFPEVEIRLFCRKVLLDPWSNRLECQFWLIELLKLWPMVSQAHLLLILYGPLLPEEGTVGWQEMVDRVLPNDELWDLARALLLLFNKLEVKGWSPDSILGILEELTVIPQPWHVENVARLLVLCGSHLCYTFLASKALNGRLQEISRLIVYIILVCEKDGYHMNWAVKLVQQVCQVFNSDPAKLVFLQNLENTFAETTRDLFEVSVGGHFLDGDTFQTLCILLDSSARFHSKFLYTFLKRPEV</sequence>
<evidence type="ECO:0000259" key="1">
    <source>
        <dbReference type="Pfam" id="PF24467"/>
    </source>
</evidence>